<reference evidence="1 2" key="1">
    <citation type="submission" date="2013-08" db="EMBL/GenBank/DDBJ databases">
        <authorList>
            <person name="Weinstock G."/>
            <person name="Sodergren E."/>
            <person name="Wylie T."/>
            <person name="Fulton L."/>
            <person name="Fulton R."/>
            <person name="Fronick C."/>
            <person name="O'Laughlin M."/>
            <person name="Godfrey J."/>
            <person name="Miner T."/>
            <person name="Herter B."/>
            <person name="Appelbaum E."/>
            <person name="Cordes M."/>
            <person name="Lek S."/>
            <person name="Wollam A."/>
            <person name="Pepin K.H."/>
            <person name="Palsikar V.B."/>
            <person name="Mitreva M."/>
            <person name="Wilson R.K."/>
        </authorList>
    </citation>
    <scope>NUCLEOTIDE SEQUENCE [LARGE SCALE GENOMIC DNA]</scope>
    <source>
        <strain evidence="1 2">ATCC 12856</strain>
    </source>
</reference>
<proteinExistence type="predicted"/>
<organism evidence="1 2">
    <name type="scientific">Aneurinibacillus aneurinilyticus ATCC 12856</name>
    <dbReference type="NCBI Taxonomy" id="649747"/>
    <lineage>
        <taxon>Bacteria</taxon>
        <taxon>Bacillati</taxon>
        <taxon>Bacillota</taxon>
        <taxon>Bacilli</taxon>
        <taxon>Bacillales</taxon>
        <taxon>Paenibacillaceae</taxon>
        <taxon>Aneurinibacillus group</taxon>
        <taxon>Aneurinibacillus</taxon>
    </lineage>
</organism>
<dbReference type="Proteomes" id="UP000016511">
    <property type="component" value="Unassembled WGS sequence"/>
</dbReference>
<gene>
    <name evidence="1" type="ORF">HMPREF0083_00167</name>
</gene>
<protein>
    <submittedName>
        <fullName evidence="1">Uncharacterized protein</fullName>
    </submittedName>
</protein>
<dbReference type="EMBL" id="AWSJ01000016">
    <property type="protein sequence ID" value="ERI11735.1"/>
    <property type="molecule type" value="Genomic_DNA"/>
</dbReference>
<dbReference type="AlphaFoldDB" id="U1X9U1"/>
<name>U1X9U1_ANEAE</name>
<sequence>MGSQMIAHCRNDFLHQLSTRLVSENQFICLEDRYPICEAISLQN</sequence>
<evidence type="ECO:0000313" key="2">
    <source>
        <dbReference type="Proteomes" id="UP000016511"/>
    </source>
</evidence>
<accession>U1X9U1</accession>
<dbReference type="HOGENOM" id="CLU_3211735_0_0_9"/>
<evidence type="ECO:0000313" key="1">
    <source>
        <dbReference type="EMBL" id="ERI11735.1"/>
    </source>
</evidence>
<dbReference type="STRING" id="649747.HMPREF0083_00167"/>
<keyword evidence="2" id="KW-1185">Reference proteome</keyword>
<comment type="caution">
    <text evidence="1">The sequence shown here is derived from an EMBL/GenBank/DDBJ whole genome shotgun (WGS) entry which is preliminary data.</text>
</comment>